<sequence length="97" mass="10571">MATSSHGTLHHRKGQGLVHEVFTQEILDALRGSAGIGHNRYPTTGSSDLENAQPIVFKLRHEEAALAANGDLVNFERVRRRLQAQGVDLLGNADTET</sequence>
<keyword evidence="1 4" id="KW-0808">Transferase</keyword>
<dbReference type="InterPro" id="IPR029055">
    <property type="entry name" value="Ntn_hydrolases_N"/>
</dbReference>
<feature type="domain" description="Glutamine amidotransferase type-2" evidence="3">
    <location>
        <begin position="1"/>
        <end position="97"/>
    </location>
</feature>
<protein>
    <submittedName>
        <fullName evidence="4">Amidophosphoribosyltransferase</fullName>
    </submittedName>
</protein>
<dbReference type="EMBL" id="AUZZ01003381">
    <property type="protein sequence ID" value="EQD57134.1"/>
    <property type="molecule type" value="Genomic_DNA"/>
</dbReference>
<evidence type="ECO:0000256" key="2">
    <source>
        <dbReference type="ARBA" id="ARBA00022962"/>
    </source>
</evidence>
<name>T1BVG2_9ZZZZ</name>
<dbReference type="PANTHER" id="PTHR11907">
    <property type="entry name" value="AMIDOPHOSPHORIBOSYLTRANSFERASE"/>
    <property type="match status" value="1"/>
</dbReference>
<evidence type="ECO:0000256" key="1">
    <source>
        <dbReference type="ARBA" id="ARBA00022679"/>
    </source>
</evidence>
<reference evidence="4" key="2">
    <citation type="journal article" date="2014" name="ISME J.">
        <title>Microbial stratification in low pH oxic and suboxic macroscopic growths along an acid mine drainage.</title>
        <authorList>
            <person name="Mendez-Garcia C."/>
            <person name="Mesa V."/>
            <person name="Sprenger R.R."/>
            <person name="Richter M."/>
            <person name="Diez M.S."/>
            <person name="Solano J."/>
            <person name="Bargiela R."/>
            <person name="Golyshina O.V."/>
            <person name="Manteca A."/>
            <person name="Ramos J.L."/>
            <person name="Gallego J.R."/>
            <person name="Llorente I."/>
            <person name="Martins Dos Santos V.A."/>
            <person name="Jensen O.N."/>
            <person name="Pelaez A.I."/>
            <person name="Sanchez J."/>
            <person name="Ferrer M."/>
        </authorList>
    </citation>
    <scope>NUCLEOTIDE SEQUENCE</scope>
</reference>
<evidence type="ECO:0000313" key="4">
    <source>
        <dbReference type="EMBL" id="EQD57134.1"/>
    </source>
</evidence>
<dbReference type="Gene3D" id="3.60.20.10">
    <property type="entry name" value="Glutamine Phosphoribosylpyrophosphate, subunit 1, domain 1"/>
    <property type="match status" value="1"/>
</dbReference>
<feature type="non-terminal residue" evidence="4">
    <location>
        <position position="97"/>
    </location>
</feature>
<dbReference type="GO" id="GO:0016757">
    <property type="term" value="F:glycosyltransferase activity"/>
    <property type="evidence" value="ECO:0007669"/>
    <property type="project" value="UniProtKB-KW"/>
</dbReference>
<accession>T1BVG2</accession>
<dbReference type="PROSITE" id="PS51278">
    <property type="entry name" value="GATASE_TYPE_2"/>
    <property type="match status" value="1"/>
</dbReference>
<evidence type="ECO:0000259" key="3">
    <source>
        <dbReference type="PROSITE" id="PS51278"/>
    </source>
</evidence>
<dbReference type="InterPro" id="IPR017932">
    <property type="entry name" value="GATase_2_dom"/>
</dbReference>
<proteinExistence type="predicted"/>
<dbReference type="AlphaFoldDB" id="T1BVG2"/>
<dbReference type="Pfam" id="PF13522">
    <property type="entry name" value="GATase_6"/>
    <property type="match status" value="1"/>
</dbReference>
<organism evidence="4">
    <name type="scientific">mine drainage metagenome</name>
    <dbReference type="NCBI Taxonomy" id="410659"/>
    <lineage>
        <taxon>unclassified sequences</taxon>
        <taxon>metagenomes</taxon>
        <taxon>ecological metagenomes</taxon>
    </lineage>
</organism>
<comment type="caution">
    <text evidence="4">The sequence shown here is derived from an EMBL/GenBank/DDBJ whole genome shotgun (WGS) entry which is preliminary data.</text>
</comment>
<keyword evidence="4" id="KW-0328">Glycosyltransferase</keyword>
<gene>
    <name evidence="4" type="ORF">B2A_04952</name>
</gene>
<reference evidence="4" key="1">
    <citation type="submission" date="2013-08" db="EMBL/GenBank/DDBJ databases">
        <authorList>
            <person name="Mendez C."/>
            <person name="Richter M."/>
            <person name="Ferrer M."/>
            <person name="Sanchez J."/>
        </authorList>
    </citation>
    <scope>NUCLEOTIDE SEQUENCE</scope>
</reference>
<dbReference type="SUPFAM" id="SSF56235">
    <property type="entry name" value="N-terminal nucleophile aminohydrolases (Ntn hydrolases)"/>
    <property type="match status" value="1"/>
</dbReference>
<keyword evidence="2" id="KW-0315">Glutamine amidotransferase</keyword>